<dbReference type="EMBL" id="SSTD01015868">
    <property type="protein sequence ID" value="TYK02158.1"/>
    <property type="molecule type" value="Genomic_DNA"/>
</dbReference>
<proteinExistence type="predicted"/>
<comment type="caution">
    <text evidence="1">The sequence shown here is derived from an EMBL/GenBank/DDBJ whole genome shotgun (WGS) entry which is preliminary data.</text>
</comment>
<organism evidence="1 2">
    <name type="scientific">Cucumis melo var. makuwa</name>
    <name type="common">Oriental melon</name>
    <dbReference type="NCBI Taxonomy" id="1194695"/>
    <lineage>
        <taxon>Eukaryota</taxon>
        <taxon>Viridiplantae</taxon>
        <taxon>Streptophyta</taxon>
        <taxon>Embryophyta</taxon>
        <taxon>Tracheophyta</taxon>
        <taxon>Spermatophyta</taxon>
        <taxon>Magnoliopsida</taxon>
        <taxon>eudicotyledons</taxon>
        <taxon>Gunneridae</taxon>
        <taxon>Pentapetalae</taxon>
        <taxon>rosids</taxon>
        <taxon>fabids</taxon>
        <taxon>Cucurbitales</taxon>
        <taxon>Cucurbitaceae</taxon>
        <taxon>Benincaseae</taxon>
        <taxon>Cucumis</taxon>
    </lineage>
</organism>
<evidence type="ECO:0000313" key="2">
    <source>
        <dbReference type="Proteomes" id="UP000321947"/>
    </source>
</evidence>
<accession>A0A5D3BT45</accession>
<gene>
    <name evidence="1" type="ORF">E5676_scaffold388G00480</name>
</gene>
<sequence length="79" mass="8954">MSRKQAFMEALKNIPSNHIQPSQSSEEIEEIHPDDPVLKKQNKTLKNVVINGVEIQLPENKLGEFLNIISNDTTKEQEG</sequence>
<protein>
    <submittedName>
        <fullName evidence="1">Uncharacterized protein</fullName>
    </submittedName>
</protein>
<name>A0A5D3BT45_CUCMM</name>
<evidence type="ECO:0000313" key="1">
    <source>
        <dbReference type="EMBL" id="TYK02158.1"/>
    </source>
</evidence>
<dbReference type="Proteomes" id="UP000321947">
    <property type="component" value="Unassembled WGS sequence"/>
</dbReference>
<reference evidence="1 2" key="1">
    <citation type="submission" date="2019-08" db="EMBL/GenBank/DDBJ databases">
        <title>Draft genome sequences of two oriental melons (Cucumis melo L. var makuwa).</title>
        <authorList>
            <person name="Kwon S.-Y."/>
        </authorList>
    </citation>
    <scope>NUCLEOTIDE SEQUENCE [LARGE SCALE GENOMIC DNA]</scope>
    <source>
        <strain evidence="2">cv. Chang Bougi</strain>
        <tissue evidence="1">Leaf</tissue>
    </source>
</reference>
<dbReference type="AlphaFoldDB" id="A0A5D3BT45"/>